<name>A0A1M5KIQ1_9FIRM</name>
<feature type="transmembrane region" description="Helical" evidence="7">
    <location>
        <begin position="37"/>
        <end position="54"/>
    </location>
</feature>
<dbReference type="STRING" id="1123382.SAMN02745221_00397"/>
<evidence type="ECO:0000256" key="3">
    <source>
        <dbReference type="ARBA" id="ARBA00022475"/>
    </source>
</evidence>
<evidence type="ECO:0000256" key="5">
    <source>
        <dbReference type="ARBA" id="ARBA00022989"/>
    </source>
</evidence>
<organism evidence="10 11">
    <name type="scientific">Thermosyntropha lipolytica DSM 11003</name>
    <dbReference type="NCBI Taxonomy" id="1123382"/>
    <lineage>
        <taxon>Bacteria</taxon>
        <taxon>Bacillati</taxon>
        <taxon>Bacillota</taxon>
        <taxon>Clostridia</taxon>
        <taxon>Eubacteriales</taxon>
        <taxon>Syntrophomonadaceae</taxon>
        <taxon>Thermosyntropha</taxon>
    </lineage>
</organism>
<dbReference type="Pfam" id="PF04239">
    <property type="entry name" value="DUF421"/>
    <property type="match status" value="1"/>
</dbReference>
<evidence type="ECO:0000256" key="7">
    <source>
        <dbReference type="SAM" id="Phobius"/>
    </source>
</evidence>
<feature type="domain" description="YetF-like N-terminal transmembrane" evidence="9">
    <location>
        <begin position="6"/>
        <end position="80"/>
    </location>
</feature>
<accession>A0A1M5KIQ1</accession>
<evidence type="ECO:0000259" key="8">
    <source>
        <dbReference type="Pfam" id="PF04239"/>
    </source>
</evidence>
<comment type="similarity">
    <text evidence="2">Belongs to the UPF0702 family.</text>
</comment>
<feature type="transmembrane region" description="Helical" evidence="7">
    <location>
        <begin position="6"/>
        <end position="25"/>
    </location>
</feature>
<dbReference type="Gene3D" id="3.30.240.20">
    <property type="entry name" value="bsu07140 like domains"/>
    <property type="match status" value="2"/>
</dbReference>
<feature type="domain" description="YetF C-terminal" evidence="8">
    <location>
        <begin position="83"/>
        <end position="216"/>
    </location>
</feature>
<evidence type="ECO:0000256" key="6">
    <source>
        <dbReference type="ARBA" id="ARBA00023136"/>
    </source>
</evidence>
<evidence type="ECO:0000256" key="4">
    <source>
        <dbReference type="ARBA" id="ARBA00022692"/>
    </source>
</evidence>
<dbReference type="PANTHER" id="PTHR34582:SF5">
    <property type="entry name" value="UPF0702 TRANSMEMBRANE PROTEIN YETF"/>
    <property type="match status" value="1"/>
</dbReference>
<evidence type="ECO:0000313" key="11">
    <source>
        <dbReference type="Proteomes" id="UP000242329"/>
    </source>
</evidence>
<dbReference type="InterPro" id="IPR023090">
    <property type="entry name" value="UPF0702_alpha/beta_dom_sf"/>
</dbReference>
<keyword evidence="5 7" id="KW-1133">Transmembrane helix</keyword>
<dbReference type="RefSeq" id="WP_341372065.1">
    <property type="nucleotide sequence ID" value="NZ_FQWY01000005.1"/>
</dbReference>
<dbReference type="GO" id="GO:0005886">
    <property type="term" value="C:plasma membrane"/>
    <property type="evidence" value="ECO:0007669"/>
    <property type="project" value="UniProtKB-SubCell"/>
</dbReference>
<dbReference type="InterPro" id="IPR048454">
    <property type="entry name" value="YetF_N"/>
</dbReference>
<gene>
    <name evidence="10" type="ORF">SAMN02745221_00397</name>
</gene>
<evidence type="ECO:0000256" key="2">
    <source>
        <dbReference type="ARBA" id="ARBA00006448"/>
    </source>
</evidence>
<sequence length="233" mass="26316">MLHHFVHITLELLAGFVALLIIIKFLGKSQIGELHPLDFITAIVLGELVGAAIYEPEVNVFYILYALFFWALLHFATKYITLKWNATRYYIDGSPSIVIRNGQIDKEELGKNKMDINQLQNLLRQKGVFSVKEVAYAILEPDGSCSVMKKPEYSTPTLADLKLPGKPAELPVTVVLDGEIIEDNLSLIGFDEEWLRRELACQGIKDMKEVLLAEWQRSSGLYVVQDKTKDGSF</sequence>
<reference evidence="11" key="1">
    <citation type="submission" date="2016-11" db="EMBL/GenBank/DDBJ databases">
        <authorList>
            <person name="Varghese N."/>
            <person name="Submissions S."/>
        </authorList>
    </citation>
    <scope>NUCLEOTIDE SEQUENCE [LARGE SCALE GENOMIC DNA]</scope>
    <source>
        <strain evidence="11">DSM 11003</strain>
    </source>
</reference>
<keyword evidence="6 7" id="KW-0472">Membrane</keyword>
<dbReference type="PANTHER" id="PTHR34582">
    <property type="entry name" value="UPF0702 TRANSMEMBRANE PROTEIN YCAP"/>
    <property type="match status" value="1"/>
</dbReference>
<keyword evidence="4 7" id="KW-0812">Transmembrane</keyword>
<evidence type="ECO:0000313" key="10">
    <source>
        <dbReference type="EMBL" id="SHG52631.1"/>
    </source>
</evidence>
<keyword evidence="11" id="KW-1185">Reference proteome</keyword>
<evidence type="ECO:0000256" key="1">
    <source>
        <dbReference type="ARBA" id="ARBA00004651"/>
    </source>
</evidence>
<feature type="transmembrane region" description="Helical" evidence="7">
    <location>
        <begin position="60"/>
        <end position="80"/>
    </location>
</feature>
<protein>
    <submittedName>
        <fullName evidence="10">Uncharacterized membrane protein YcaP, DUF421 family</fullName>
    </submittedName>
</protein>
<dbReference type="EMBL" id="FQWY01000005">
    <property type="protein sequence ID" value="SHG52631.1"/>
    <property type="molecule type" value="Genomic_DNA"/>
</dbReference>
<keyword evidence="3" id="KW-1003">Cell membrane</keyword>
<comment type="subcellular location">
    <subcellularLocation>
        <location evidence="1">Cell membrane</location>
        <topology evidence="1">Multi-pass membrane protein</topology>
    </subcellularLocation>
</comment>
<proteinExistence type="inferred from homology"/>
<evidence type="ECO:0000259" key="9">
    <source>
        <dbReference type="Pfam" id="PF20730"/>
    </source>
</evidence>
<dbReference type="Pfam" id="PF20730">
    <property type="entry name" value="YetF_N"/>
    <property type="match status" value="1"/>
</dbReference>
<dbReference type="InterPro" id="IPR007353">
    <property type="entry name" value="DUF421"/>
</dbReference>
<dbReference type="Proteomes" id="UP000242329">
    <property type="component" value="Unassembled WGS sequence"/>
</dbReference>
<dbReference type="AlphaFoldDB" id="A0A1M5KIQ1"/>